<dbReference type="Proteomes" id="UP000014074">
    <property type="component" value="Unassembled WGS sequence"/>
</dbReference>
<name>R8BLG4_PHAM7</name>
<evidence type="ECO:0000313" key="9">
    <source>
        <dbReference type="EMBL" id="EOO00105.1"/>
    </source>
</evidence>
<proteinExistence type="inferred from homology"/>
<feature type="chain" id="PRO_5004452142" evidence="8">
    <location>
        <begin position="25"/>
        <end position="294"/>
    </location>
</feature>
<evidence type="ECO:0000256" key="1">
    <source>
        <dbReference type="ARBA" id="ARBA00001971"/>
    </source>
</evidence>
<gene>
    <name evidence="9" type="ORF">UCRPA7_4412</name>
</gene>
<dbReference type="GO" id="GO:0005506">
    <property type="term" value="F:iron ion binding"/>
    <property type="evidence" value="ECO:0007669"/>
    <property type="project" value="InterPro"/>
</dbReference>
<reference evidence="10" key="1">
    <citation type="journal article" date="2013" name="Genome Announc.">
        <title>Draft genome sequence of the ascomycete Phaeoacremonium aleophilum strain UCR-PA7, a causal agent of the esca disease complex in grapevines.</title>
        <authorList>
            <person name="Blanco-Ulate B."/>
            <person name="Rolshausen P."/>
            <person name="Cantu D."/>
        </authorList>
    </citation>
    <scope>NUCLEOTIDE SEQUENCE [LARGE SCALE GENOMIC DNA]</scope>
    <source>
        <strain evidence="10">UCR-PA7</strain>
    </source>
</reference>
<dbReference type="OrthoDB" id="1844152at2759"/>
<dbReference type="GO" id="GO:0020037">
    <property type="term" value="F:heme binding"/>
    <property type="evidence" value="ECO:0007669"/>
    <property type="project" value="InterPro"/>
</dbReference>
<keyword evidence="5" id="KW-0560">Oxidoreductase</keyword>
<evidence type="ECO:0000256" key="2">
    <source>
        <dbReference type="ARBA" id="ARBA00004167"/>
    </source>
</evidence>
<dbReference type="SUPFAM" id="SSF48264">
    <property type="entry name" value="Cytochrome P450"/>
    <property type="match status" value="1"/>
</dbReference>
<dbReference type="GO" id="GO:0004497">
    <property type="term" value="F:monooxygenase activity"/>
    <property type="evidence" value="ECO:0007669"/>
    <property type="project" value="UniProtKB-KW"/>
</dbReference>
<evidence type="ECO:0000256" key="8">
    <source>
        <dbReference type="SAM" id="SignalP"/>
    </source>
</evidence>
<organism evidence="9 10">
    <name type="scientific">Phaeoacremonium minimum (strain UCR-PA7)</name>
    <name type="common">Esca disease fungus</name>
    <name type="synonym">Togninia minima</name>
    <dbReference type="NCBI Taxonomy" id="1286976"/>
    <lineage>
        <taxon>Eukaryota</taxon>
        <taxon>Fungi</taxon>
        <taxon>Dikarya</taxon>
        <taxon>Ascomycota</taxon>
        <taxon>Pezizomycotina</taxon>
        <taxon>Sordariomycetes</taxon>
        <taxon>Sordariomycetidae</taxon>
        <taxon>Togniniales</taxon>
        <taxon>Togniniaceae</taxon>
        <taxon>Phaeoacremonium</taxon>
    </lineage>
</organism>
<sequence>MTYLLVAAVLVVLGIAWLAKTSFAARPPKLNFPVVGSPSDTDFRSAIIEGVKKYPNDPFLVPIKPPRIIMPMSLYKEAMNMPALSFNAEVYSMLQGQYTHLGEDRRDLIPLIRHDLTKSMNRGSLSLLQDEAHIAFDKELGKPQDWTTVPIYFKLLRIIAMATGRIFVGSPLNRDEKWLNASISFTTDAIAVIRENGAWSPLLRPFIGRFLPSVKKVQKDMEDAAEWMAPLVNDVLSGDKEKLKDVEVGSRGTFMSWAMKYIPDEKKTATEMAASQMMISFASTHTTTMTVYHV</sequence>
<dbReference type="Gene3D" id="1.10.630.10">
    <property type="entry name" value="Cytochrome P450"/>
    <property type="match status" value="1"/>
</dbReference>
<dbReference type="GO" id="GO:0016020">
    <property type="term" value="C:membrane"/>
    <property type="evidence" value="ECO:0007669"/>
    <property type="project" value="UniProtKB-SubCell"/>
</dbReference>
<keyword evidence="8" id="KW-0732">Signal</keyword>
<comment type="cofactor">
    <cofactor evidence="1">
        <name>heme</name>
        <dbReference type="ChEBI" id="CHEBI:30413"/>
    </cofactor>
</comment>
<accession>R8BLG4</accession>
<dbReference type="EMBL" id="KB933115">
    <property type="protein sequence ID" value="EOO00105.1"/>
    <property type="molecule type" value="Genomic_DNA"/>
</dbReference>
<evidence type="ECO:0000256" key="5">
    <source>
        <dbReference type="ARBA" id="ARBA00023002"/>
    </source>
</evidence>
<evidence type="ECO:0000313" key="10">
    <source>
        <dbReference type="Proteomes" id="UP000014074"/>
    </source>
</evidence>
<dbReference type="GO" id="GO:0016705">
    <property type="term" value="F:oxidoreductase activity, acting on paired donors, with incorporation or reduction of molecular oxygen"/>
    <property type="evidence" value="ECO:0007669"/>
    <property type="project" value="InterPro"/>
</dbReference>
<keyword evidence="10" id="KW-1185">Reference proteome</keyword>
<comment type="subcellular location">
    <subcellularLocation>
        <location evidence="2">Membrane</location>
        <topology evidence="2">Single-pass membrane protein</topology>
    </subcellularLocation>
</comment>
<keyword evidence="4" id="KW-0479">Metal-binding</keyword>
<dbReference type="PANTHER" id="PTHR46206">
    <property type="entry name" value="CYTOCHROME P450"/>
    <property type="match status" value="1"/>
</dbReference>
<comment type="similarity">
    <text evidence="3">Belongs to the cytochrome P450 family.</text>
</comment>
<dbReference type="HOGENOM" id="CLU_022195_10_0_1"/>
<evidence type="ECO:0000256" key="3">
    <source>
        <dbReference type="ARBA" id="ARBA00010617"/>
    </source>
</evidence>
<dbReference type="GeneID" id="19324862"/>
<protein>
    <submittedName>
        <fullName evidence="9">Putative cytochrome p450 monooxygenase protein</fullName>
    </submittedName>
</protein>
<keyword evidence="7 9" id="KW-0503">Monooxygenase</keyword>
<dbReference type="KEGG" id="tmn:UCRPA7_4412"/>
<evidence type="ECO:0000256" key="4">
    <source>
        <dbReference type="ARBA" id="ARBA00022723"/>
    </source>
</evidence>
<dbReference type="AlphaFoldDB" id="R8BLG4"/>
<evidence type="ECO:0000256" key="6">
    <source>
        <dbReference type="ARBA" id="ARBA00023004"/>
    </source>
</evidence>
<dbReference type="InterPro" id="IPR036396">
    <property type="entry name" value="Cyt_P450_sf"/>
</dbReference>
<dbReference type="RefSeq" id="XP_007915161.1">
    <property type="nucleotide sequence ID" value="XM_007916970.1"/>
</dbReference>
<evidence type="ECO:0000256" key="7">
    <source>
        <dbReference type="ARBA" id="ARBA00023033"/>
    </source>
</evidence>
<keyword evidence="6" id="KW-0408">Iron</keyword>
<dbReference type="PANTHER" id="PTHR46206:SF6">
    <property type="entry name" value="CYTOCHROME P450 MONOOXYGENASE AN1598-RELATED"/>
    <property type="match status" value="1"/>
</dbReference>
<feature type="signal peptide" evidence="8">
    <location>
        <begin position="1"/>
        <end position="24"/>
    </location>
</feature>
<dbReference type="eggNOG" id="KOG0157">
    <property type="taxonomic scope" value="Eukaryota"/>
</dbReference>